<dbReference type="OrthoDB" id="10004439at2759"/>
<keyword evidence="5 12" id="KW-0732">Signal</keyword>
<dbReference type="SUPFAM" id="SSF57630">
    <property type="entry name" value="GLA-domain"/>
    <property type="match status" value="1"/>
</dbReference>
<dbReference type="InterPro" id="IPR009003">
    <property type="entry name" value="Peptidase_S1_PA"/>
</dbReference>
<evidence type="ECO:0000256" key="10">
    <source>
        <dbReference type="ARBA" id="ARBA00023157"/>
    </source>
</evidence>
<dbReference type="InterPro" id="IPR043504">
    <property type="entry name" value="Peptidase_S1_PA_chymotrypsin"/>
</dbReference>
<reference evidence="15 16" key="1">
    <citation type="submission" date="2018-10" db="EMBL/GenBank/DDBJ databases">
        <title>Genome assembly for a Yunnan-Guizhou Plateau 3E fish, Anabarilius grahami (Regan), and its evolutionary and genetic applications.</title>
        <authorList>
            <person name="Jiang W."/>
        </authorList>
    </citation>
    <scope>NUCLEOTIDE SEQUENCE [LARGE SCALE GENOMIC DNA]</scope>
    <source>
        <strain evidence="15">AG-KIZ</strain>
        <tissue evidence="15">Muscle</tissue>
    </source>
</reference>
<dbReference type="Gene3D" id="2.10.25.10">
    <property type="entry name" value="Laminin"/>
    <property type="match status" value="1"/>
</dbReference>
<evidence type="ECO:0000256" key="6">
    <source>
        <dbReference type="ARBA" id="ARBA00022737"/>
    </source>
</evidence>
<dbReference type="GO" id="GO:0007596">
    <property type="term" value="P:blood coagulation"/>
    <property type="evidence" value="ECO:0007669"/>
    <property type="project" value="InterPro"/>
</dbReference>
<dbReference type="InterPro" id="IPR050442">
    <property type="entry name" value="Peptidase_S1_coag_factors"/>
</dbReference>
<feature type="domain" description="Gla" evidence="14">
    <location>
        <begin position="36"/>
        <end position="82"/>
    </location>
</feature>
<dbReference type="GO" id="GO:0005615">
    <property type="term" value="C:extracellular space"/>
    <property type="evidence" value="ECO:0007669"/>
    <property type="project" value="TreeGrafter"/>
</dbReference>
<dbReference type="PANTHER" id="PTHR24278">
    <property type="entry name" value="COAGULATION FACTOR"/>
    <property type="match status" value="1"/>
</dbReference>
<keyword evidence="16" id="KW-1185">Reference proteome</keyword>
<dbReference type="CDD" id="cd00190">
    <property type="entry name" value="Tryp_SPc"/>
    <property type="match status" value="1"/>
</dbReference>
<dbReference type="GO" id="GO:0004252">
    <property type="term" value="F:serine-type endopeptidase activity"/>
    <property type="evidence" value="ECO:0007669"/>
    <property type="project" value="InterPro"/>
</dbReference>
<dbReference type="PIRSF" id="PIRSF001143">
    <property type="entry name" value="Factor_X"/>
    <property type="match status" value="1"/>
</dbReference>
<evidence type="ECO:0000259" key="13">
    <source>
        <dbReference type="PROSITE" id="PS50240"/>
    </source>
</evidence>
<evidence type="ECO:0000256" key="11">
    <source>
        <dbReference type="ARBA" id="ARBA00023180"/>
    </source>
</evidence>
<dbReference type="InterPro" id="IPR017857">
    <property type="entry name" value="Coagulation_fac-like_Gla_dom"/>
</dbReference>
<evidence type="ECO:0000256" key="9">
    <source>
        <dbReference type="ARBA" id="ARBA00023145"/>
    </source>
</evidence>
<dbReference type="Pfam" id="PF00594">
    <property type="entry name" value="Gla"/>
    <property type="match status" value="1"/>
</dbReference>
<dbReference type="PROSITE" id="PS50240">
    <property type="entry name" value="TRYPSIN_DOM"/>
    <property type="match status" value="1"/>
</dbReference>
<dbReference type="Pfam" id="PF00089">
    <property type="entry name" value="Trypsin"/>
    <property type="match status" value="1"/>
</dbReference>
<evidence type="ECO:0000256" key="5">
    <source>
        <dbReference type="ARBA" id="ARBA00022729"/>
    </source>
</evidence>
<dbReference type="InterPro" id="IPR001254">
    <property type="entry name" value="Trypsin_dom"/>
</dbReference>
<comment type="subcellular location">
    <subcellularLocation>
        <location evidence="1">Secreted</location>
    </subcellularLocation>
</comment>
<feature type="domain" description="Peptidase S1" evidence="13">
    <location>
        <begin position="148"/>
        <end position="391"/>
    </location>
</feature>
<keyword evidence="4" id="KW-0645">Protease</keyword>
<feature type="signal peptide" evidence="12">
    <location>
        <begin position="1"/>
        <end position="19"/>
    </location>
</feature>
<dbReference type="GO" id="GO:0006508">
    <property type="term" value="P:proteolysis"/>
    <property type="evidence" value="ECO:0007669"/>
    <property type="project" value="UniProtKB-KW"/>
</dbReference>
<keyword evidence="6" id="KW-0677">Repeat</keyword>
<dbReference type="SMART" id="SM00020">
    <property type="entry name" value="Tryp_SPc"/>
    <property type="match status" value="1"/>
</dbReference>
<keyword evidence="8" id="KW-0106">Calcium</keyword>
<evidence type="ECO:0000256" key="3">
    <source>
        <dbReference type="ARBA" id="ARBA00022536"/>
    </source>
</evidence>
<dbReference type="FunFam" id="2.40.10.10:FF:000234">
    <property type="entry name" value="Coagulation factor VIIi"/>
    <property type="match status" value="1"/>
</dbReference>
<dbReference type="Gene3D" id="2.40.10.10">
    <property type="entry name" value="Trypsin-like serine proteases"/>
    <property type="match status" value="2"/>
</dbReference>
<dbReference type="FunFam" id="4.10.740.10:FF:000001">
    <property type="entry name" value="vitamin K-dependent protein S"/>
    <property type="match status" value="1"/>
</dbReference>
<gene>
    <name evidence="15" type="ORF">DPX16_4263</name>
</gene>
<dbReference type="InterPro" id="IPR001314">
    <property type="entry name" value="Peptidase_S1A"/>
</dbReference>
<dbReference type="FunFam" id="2.40.10.10:FF:000013">
    <property type="entry name" value="Coagulation factor X"/>
    <property type="match status" value="1"/>
</dbReference>
<dbReference type="SMART" id="SM00069">
    <property type="entry name" value="GLA"/>
    <property type="match status" value="1"/>
</dbReference>
<evidence type="ECO:0000256" key="2">
    <source>
        <dbReference type="ARBA" id="ARBA00022525"/>
    </source>
</evidence>
<dbReference type="PROSITE" id="PS50998">
    <property type="entry name" value="GLA_2"/>
    <property type="match status" value="1"/>
</dbReference>
<feature type="chain" id="PRO_5017950788" evidence="12">
    <location>
        <begin position="20"/>
        <end position="412"/>
    </location>
</feature>
<comment type="caution">
    <text evidence="15">The sequence shown here is derived from an EMBL/GenBank/DDBJ whole genome shotgun (WGS) entry which is preliminary data.</text>
</comment>
<dbReference type="AlphaFoldDB" id="A0A3N0YVV0"/>
<sequence length="412" mass="44763">MNTCAVVSVCVLIFHGSSGVFLDKDDASSVLQRVRRANSFLEEMKGGNLERECIEEICDYEEAREVFEDDTKTKQFWLSYSGFEETLKCQYVNGGCEQFCDASGPRRTCSCAAGYTLGADGTSCVAQVEYPCGKVPLQNNTVHSQKQTVGGIHCPRGHCPWQALIDYNGESLCGGALLDDSWVLTAAHCVHQKDMKRLKVITGDHDLDVMDGPEEAFDVAGVVIHENYDPVSLDSDLALLKLHEKLKRSAYAVPVCLPTAQLAQIELAAVRFHTLSGWGKRTAGDNIHPSKGLKAPSSATLQRLPVPLLPTAQCVSSSGVNITANMFCAGYVEGGHESCRGHDGSPLVTRYEGTSFLTGIVSWGKGCDQPGYYGIYTKVANFLKWIEIVMKTPIEGLNKIGGSLPVEQSTHN</sequence>
<dbReference type="Pfam" id="PF14670">
    <property type="entry name" value="FXa_inhibition"/>
    <property type="match status" value="1"/>
</dbReference>
<dbReference type="EMBL" id="RJVU01021107">
    <property type="protein sequence ID" value="ROL50332.1"/>
    <property type="molecule type" value="Genomic_DNA"/>
</dbReference>
<dbReference type="Proteomes" id="UP000281406">
    <property type="component" value="Unassembled WGS sequence"/>
</dbReference>
<evidence type="ECO:0000256" key="8">
    <source>
        <dbReference type="ARBA" id="ARBA00022837"/>
    </source>
</evidence>
<evidence type="ECO:0000313" key="15">
    <source>
        <dbReference type="EMBL" id="ROL50332.1"/>
    </source>
</evidence>
<dbReference type="Gene3D" id="4.10.740.10">
    <property type="entry name" value="Coagulation Factor IX"/>
    <property type="match status" value="1"/>
</dbReference>
<keyword evidence="2" id="KW-0964">Secreted</keyword>
<dbReference type="InterPro" id="IPR018114">
    <property type="entry name" value="TRYPSIN_HIS"/>
</dbReference>
<keyword evidence="3" id="KW-0245">EGF-like domain</keyword>
<dbReference type="PRINTS" id="PR00722">
    <property type="entry name" value="CHYMOTRYPSIN"/>
</dbReference>
<evidence type="ECO:0000256" key="12">
    <source>
        <dbReference type="SAM" id="SignalP"/>
    </source>
</evidence>
<dbReference type="InterPro" id="IPR012224">
    <property type="entry name" value="Pept_S1A_FX"/>
</dbReference>
<evidence type="ECO:0000313" key="16">
    <source>
        <dbReference type="Proteomes" id="UP000281406"/>
    </source>
</evidence>
<accession>A0A3N0YVV0</accession>
<keyword evidence="11" id="KW-0325">Glycoprotein</keyword>
<evidence type="ECO:0000256" key="1">
    <source>
        <dbReference type="ARBA" id="ARBA00004613"/>
    </source>
</evidence>
<dbReference type="PROSITE" id="PS00011">
    <property type="entry name" value="GLA_1"/>
    <property type="match status" value="1"/>
</dbReference>
<dbReference type="SUPFAM" id="SSF50494">
    <property type="entry name" value="Trypsin-like serine proteases"/>
    <property type="match status" value="1"/>
</dbReference>
<keyword evidence="7" id="KW-0378">Hydrolase</keyword>
<dbReference type="InterPro" id="IPR035972">
    <property type="entry name" value="GLA-like_dom_SF"/>
</dbReference>
<keyword evidence="10" id="KW-1015">Disulfide bond</keyword>
<name>A0A3N0YVV0_ANAGA</name>
<evidence type="ECO:0000256" key="4">
    <source>
        <dbReference type="ARBA" id="ARBA00022670"/>
    </source>
</evidence>
<dbReference type="InterPro" id="IPR000294">
    <property type="entry name" value="GLA_domain"/>
</dbReference>
<evidence type="ECO:0000256" key="7">
    <source>
        <dbReference type="ARBA" id="ARBA00022801"/>
    </source>
</evidence>
<protein>
    <submittedName>
        <fullName evidence="15">Coagulation factor VII</fullName>
    </submittedName>
</protein>
<keyword evidence="9" id="KW-0865">Zymogen</keyword>
<evidence type="ECO:0000259" key="14">
    <source>
        <dbReference type="PROSITE" id="PS50998"/>
    </source>
</evidence>
<dbReference type="PANTHER" id="PTHR24278:SF26">
    <property type="entry name" value="COAGULATION FACTOR VII"/>
    <property type="match status" value="1"/>
</dbReference>
<dbReference type="PROSITE" id="PS00134">
    <property type="entry name" value="TRYPSIN_HIS"/>
    <property type="match status" value="1"/>
</dbReference>
<dbReference type="PRINTS" id="PR00001">
    <property type="entry name" value="GLABLOOD"/>
</dbReference>
<dbReference type="GO" id="GO:0005509">
    <property type="term" value="F:calcium ion binding"/>
    <property type="evidence" value="ECO:0007669"/>
    <property type="project" value="InterPro"/>
</dbReference>
<organism evidence="15 16">
    <name type="scientific">Anabarilius grahami</name>
    <name type="common">Kanglang fish</name>
    <name type="synonym">Barilius grahami</name>
    <dbReference type="NCBI Taxonomy" id="495550"/>
    <lineage>
        <taxon>Eukaryota</taxon>
        <taxon>Metazoa</taxon>
        <taxon>Chordata</taxon>
        <taxon>Craniata</taxon>
        <taxon>Vertebrata</taxon>
        <taxon>Euteleostomi</taxon>
        <taxon>Actinopterygii</taxon>
        <taxon>Neopterygii</taxon>
        <taxon>Teleostei</taxon>
        <taxon>Ostariophysi</taxon>
        <taxon>Cypriniformes</taxon>
        <taxon>Xenocyprididae</taxon>
        <taxon>Xenocypridinae</taxon>
        <taxon>Xenocypridinae incertae sedis</taxon>
        <taxon>Anabarilius</taxon>
    </lineage>
</organism>
<proteinExistence type="predicted"/>